<keyword evidence="8 15" id="KW-0426">Late protein</keyword>
<keyword evidence="6" id="KW-1040">Host Golgi apparatus</keyword>
<evidence type="ECO:0000256" key="4">
    <source>
        <dbReference type="ARBA" id="ARBA00022562"/>
    </source>
</evidence>
<evidence type="ECO:0000256" key="6">
    <source>
        <dbReference type="ARBA" id="ARBA00022812"/>
    </source>
</evidence>
<evidence type="ECO:0000256" key="3">
    <source>
        <dbReference type="ARBA" id="ARBA00022561"/>
    </source>
</evidence>
<keyword evidence="4 15" id="KW-1048">Host nucleus</keyword>
<dbReference type="HAMAP" id="MF_04003">
    <property type="entry name" value="PPV_L2"/>
    <property type="match status" value="1"/>
</dbReference>
<reference evidence="16 17" key="1">
    <citation type="journal article" date="2007" name="J. Virol.">
        <title>A novel virus detected in papillomas and carcinomas of the endangered western barred bandicoot (Perameles bougainville) exhibits genomic features of both the Papillomaviridae and Polyomaviridae.</title>
        <authorList>
            <person name="Woolford L."/>
            <person name="Rector A."/>
            <person name="Van Ranst M."/>
            <person name="Ducki A."/>
            <person name="Bennett M.D."/>
            <person name="Nicholls P.K."/>
            <person name="Warren K.S."/>
            <person name="Swan R.A."/>
            <person name="Wilcox G.E."/>
            <person name="O'Hara A.J."/>
        </authorList>
    </citation>
    <scope>NUCLEOTIDE SEQUENCE [LARGE SCALE GENOMIC DNA]</scope>
</reference>
<keyword evidence="1 15" id="KW-1163">Viral penetration into host nucleus</keyword>
<proteinExistence type="inferred from homology"/>
<comment type="PTM">
    <text evidence="15">Highly phosphorylated.</text>
</comment>
<evidence type="ECO:0000256" key="5">
    <source>
        <dbReference type="ARBA" id="ARBA00022581"/>
    </source>
</evidence>
<protein>
    <recommendedName>
        <fullName evidence="15">Minor capsid protein L2</fullName>
    </recommendedName>
</protein>
<evidence type="ECO:0000256" key="12">
    <source>
        <dbReference type="ARBA" id="ARBA00023125"/>
    </source>
</evidence>
<keyword evidence="13 15" id="KW-1015">Disulfide bond</keyword>
<evidence type="ECO:0000313" key="17">
    <source>
        <dbReference type="Proteomes" id="UP000120154"/>
    </source>
</evidence>
<keyword evidence="7 15" id="KW-0946">Virion</keyword>
<name>A9QH31_9PAPI</name>
<feature type="disulfide bond" evidence="15">
    <location>
        <begin position="18"/>
        <end position="24"/>
    </location>
</feature>
<keyword evidence="10" id="KW-1039">Host endosome</keyword>
<evidence type="ECO:0000256" key="15">
    <source>
        <dbReference type="HAMAP-Rule" id="MF_04003"/>
    </source>
</evidence>
<dbReference type="GO" id="GO:0005198">
    <property type="term" value="F:structural molecule activity"/>
    <property type="evidence" value="ECO:0007669"/>
    <property type="project" value="UniProtKB-UniRule"/>
</dbReference>
<dbReference type="GO" id="GO:0075732">
    <property type="term" value="P:viral penetration into host nucleus"/>
    <property type="evidence" value="ECO:0007669"/>
    <property type="project" value="UniProtKB-KW"/>
</dbReference>
<organism evidence="16 17">
    <name type="scientific">Bandicoot papillomatosis carcinomatosis virus type 1</name>
    <dbReference type="NCBI Taxonomy" id="479058"/>
    <lineage>
        <taxon>Viruses</taxon>
        <taxon>Monodnaviria</taxon>
        <taxon>Shotokuvirae</taxon>
        <taxon>Cossaviricota</taxon>
        <taxon>Papovaviricetes</taxon>
        <taxon>Zurhausenvirales</taxon>
        <taxon>Papillomaviridae</taxon>
    </lineage>
</organism>
<comment type="caution">
    <text evidence="15">Lacks conserved residue(s) required for the propagation of feature annotation.</text>
</comment>
<keyword evidence="9 15" id="KW-1177">Microtubular inwards viral transport</keyword>
<keyword evidence="5 15" id="KW-0945">Host-virus interaction</keyword>
<keyword evidence="2 15" id="KW-0597">Phosphoprotein</keyword>
<dbReference type="GO" id="GO:0075521">
    <property type="term" value="P:microtubule-dependent intracellular transport of viral material towards nucleus"/>
    <property type="evidence" value="ECO:0007669"/>
    <property type="project" value="UniProtKB-UniRule"/>
</dbReference>
<evidence type="ECO:0000313" key="16">
    <source>
        <dbReference type="EMBL" id="ABW76696.1"/>
    </source>
</evidence>
<dbReference type="GO" id="GO:0019028">
    <property type="term" value="C:viral capsid"/>
    <property type="evidence" value="ECO:0007669"/>
    <property type="project" value="UniProtKB-UniRule"/>
</dbReference>
<evidence type="ECO:0000256" key="1">
    <source>
        <dbReference type="ARBA" id="ARBA00022524"/>
    </source>
</evidence>
<comment type="subcellular location">
    <subcellularLocation>
        <location evidence="15">Virion</location>
    </subcellularLocation>
    <subcellularLocation>
        <location evidence="15">Host nucleus</location>
    </subcellularLocation>
</comment>
<evidence type="ECO:0000256" key="9">
    <source>
        <dbReference type="ARBA" id="ARBA00022952"/>
    </source>
</evidence>
<keyword evidence="11 15" id="KW-1176">Cytoplasmic inwards viral transport</keyword>
<dbReference type="KEGG" id="vg:5783889"/>
<dbReference type="RefSeq" id="YP_001595471.1">
    <property type="nucleotide sequence ID" value="NC_010107.1"/>
</dbReference>
<dbReference type="Proteomes" id="UP000120154">
    <property type="component" value="Segment"/>
</dbReference>
<evidence type="ECO:0000256" key="7">
    <source>
        <dbReference type="ARBA" id="ARBA00022844"/>
    </source>
</evidence>
<dbReference type="InterPro" id="IPR000784">
    <property type="entry name" value="Late_L2"/>
</dbReference>
<comment type="function">
    <text evidence="15">Minor protein of the capsid that localizes along the inner surface of the virion, within the central cavities beneath the L1 pentamers. Plays a role in capsid stabilization through interaction with the major capsid protein L1. Once the virion enters the host cell, L2 escorts the genomic DNA into the nucleus by promoting escape from the endosomal compartments and traffic through the host Golgi network. Mechanistically, the C-terminus of L2 possesses a cell-penetrating peptide that protudes from the host endosome, interacts with host cytoplasmic retromer cargo and thereby mediates the capsid delivery to the host trans-Golgi network. Plays a role through its interaction with host dynein in the intracellular microtubule-dependent transport of viral capsid toward the nucleus. Mediates the viral genome import into the nucleus through binding to host importins. Once within the nucleus, L2 localizes viral genomes to host PML bodies in order to activate early gene expression for establishment of infection. Later on, promotes late gene expression by interacting with the viral E2 protein and by inhibiting its transcriptional activation functions. During virion assembly, encapsidates the genome by direct interaction with the viral DNA.</text>
</comment>
<evidence type="ECO:0000256" key="11">
    <source>
        <dbReference type="ARBA" id="ARBA00023120"/>
    </source>
</evidence>
<evidence type="ECO:0000256" key="14">
    <source>
        <dbReference type="ARBA" id="ARBA00023296"/>
    </source>
</evidence>
<gene>
    <name evidence="15" type="primary">L2</name>
</gene>
<evidence type="ECO:0000256" key="8">
    <source>
        <dbReference type="ARBA" id="ARBA00022921"/>
    </source>
</evidence>
<evidence type="ECO:0000256" key="2">
    <source>
        <dbReference type="ARBA" id="ARBA00022553"/>
    </source>
</evidence>
<keyword evidence="3 15" id="KW-0167">Capsid protein</keyword>
<keyword evidence="14 15" id="KW-1160">Virus entry into host cell</keyword>
<dbReference type="EMBL" id="EU069819">
    <property type="protein sequence ID" value="ABW76696.1"/>
    <property type="molecule type" value="Genomic_DNA"/>
</dbReference>
<dbReference type="OrthoDB" id="8047at10239"/>
<dbReference type="GO" id="GO:0046718">
    <property type="term" value="P:symbiont entry into host cell"/>
    <property type="evidence" value="ECO:0007669"/>
    <property type="project" value="UniProtKB-KW"/>
</dbReference>
<evidence type="ECO:0000256" key="10">
    <source>
        <dbReference type="ARBA" id="ARBA00023046"/>
    </source>
</evidence>
<dbReference type="Pfam" id="PF00513">
    <property type="entry name" value="Late_protein_L2"/>
    <property type="match status" value="1"/>
</dbReference>
<comment type="subunit">
    <text evidence="15">Interacts with major capsid protein L1. Interacts with E2; this interaction inhibits E2 transcriptional activity but not the DNA replication function E2. Interacts with host HSPA8; this interaction is required for L2 nuclear translocation. Interacts with host importins KPNB2 and KPNB3. Forms a complex with importin alpha2-beta1 heterodimers via interaction with the importin alpha2 adapter. Interacts with host DYNLT1; this interaction is essential for virus intracellular transport during entry. Interacts (via C-terminus) with host retromer subunits VPS35 AND VPS29.</text>
</comment>
<keyword evidence="12 15" id="KW-0238">DNA-binding</keyword>
<comment type="similarity">
    <text evidence="15">Belongs to the papillomaviridae L2 protein family.</text>
</comment>
<sequence length="469" mass="51642">MRARRKKRDSAHNIYRTCQITGNCPPDVKDKIEGTTIADKILQYLSSILYFGGLGIGTGRGGGGSTGYRPIGGGGGGDVNIGGTRIVKPPAGAIDVIGPDILPVDAVAPEAPSVVPLEEVTINITDNVAETVTEINLDPTGTGTPTVQTEDGAILEIIPDTSEIPRRRVTVSSHYNTIFETIVDNPDPLTDSSNPTHTLIDVPSEGTVLGTEEIELKTFSTSTPKDVTRTGPKYPRNTLTIPKPLETIINPLGTFDNPAFESLEIDDLPEFPDGTKLHRVQYGQKSGITVSRLMDTEAMQTRSGRRFGAQFQLFHELSPINPTENANIEMKVLNAPESNPIVFNLEDFSVVDITEPEEYSDLELLHVEELPFNNLRLQITVQSGGERPNMSIFSIPEKNYPFLPYWMSDVYVNNSQLISLSDLQDSIPVTPNSPLTPSDDFDSYDFYLHPSLQLKKKRRKKTIKYKKFI</sequence>
<dbReference type="GO" id="GO:0043657">
    <property type="term" value="C:host cell"/>
    <property type="evidence" value="ECO:0007669"/>
    <property type="project" value="GOC"/>
</dbReference>
<evidence type="ECO:0000256" key="13">
    <source>
        <dbReference type="ARBA" id="ARBA00023157"/>
    </source>
</evidence>
<dbReference type="GO" id="GO:0042025">
    <property type="term" value="C:host cell nucleus"/>
    <property type="evidence" value="ECO:0007669"/>
    <property type="project" value="UniProtKB-SubCell"/>
</dbReference>
<dbReference type="GO" id="GO:0003677">
    <property type="term" value="F:DNA binding"/>
    <property type="evidence" value="ECO:0007669"/>
    <property type="project" value="UniProtKB-UniRule"/>
</dbReference>
<accession>A9QH31</accession>